<gene>
    <name evidence="4" type="ORF">NP493_1763g00027</name>
</gene>
<evidence type="ECO:0000259" key="2">
    <source>
        <dbReference type="PROSITE" id="PS00022"/>
    </source>
</evidence>
<evidence type="ECO:0000313" key="4">
    <source>
        <dbReference type="EMBL" id="KAK2158678.1"/>
    </source>
</evidence>
<sequence length="432" mass="46918">MAIARLLFGLWLIILVGQTRGGLWRRGCFHINCVWGGWSPWGACTHPCGNAGTQSRSRGIAMSSHCGGSELCSWRHDSTFCYPGNCPDVPSSCRCASGFGGPDCLTISTKPSINYCLITAEVDVGSSVEKVEISCADESNPVVYSNVVATTVKLVANNDALFMGVTTMQYVHIVELLTGDTATTIATHNCNSNISQNDPETSLLNCNYQTTVVKTPLQHTDRGPPVTKSGNLTLRWAGWNDSLAGIKLYELAVYKMKMFGSQLTHNGETALARETLDANTQLYNTTIIEPGRFANVFHDRQKFLNERAANSPPIDTGYEELTGQPPDTVSRETIPNVNGIVKYEVSHSVDHDGGCSLNSPDSWSNVDDFQSEQILLDIPRADGDSVRVWVRATDVMGNTKTDSVLVHVDSSPPVIQDVRVSGTNTADTLHIT</sequence>
<dbReference type="SMART" id="SM00209">
    <property type="entry name" value="TSP1"/>
    <property type="match status" value="1"/>
</dbReference>
<comment type="caution">
    <text evidence="4">The sequence shown here is derived from an EMBL/GenBank/DDBJ whole genome shotgun (WGS) entry which is preliminary data.</text>
</comment>
<dbReference type="PANTHER" id="PTHR16897:SF2">
    <property type="entry name" value="OS03G0226600 PROTEIN"/>
    <property type="match status" value="1"/>
</dbReference>
<name>A0AAD9N7V8_RIDPI</name>
<proteinExistence type="predicted"/>
<dbReference type="Proteomes" id="UP001209878">
    <property type="component" value="Unassembled WGS sequence"/>
</dbReference>
<accession>A0AAD9N7V8</accession>
<reference evidence="4" key="1">
    <citation type="journal article" date="2023" name="Mol. Biol. Evol.">
        <title>Third-Generation Sequencing Reveals the Adaptive Role of the Epigenome in Three Deep-Sea Polychaetes.</title>
        <authorList>
            <person name="Perez M."/>
            <person name="Aroh O."/>
            <person name="Sun Y."/>
            <person name="Lan Y."/>
            <person name="Juniper S.K."/>
            <person name="Young C.R."/>
            <person name="Angers B."/>
            <person name="Qian P.Y."/>
        </authorList>
    </citation>
    <scope>NUCLEOTIDE SEQUENCE</scope>
    <source>
        <strain evidence="4">R07B-5</strain>
    </source>
</reference>
<dbReference type="InterPro" id="IPR000742">
    <property type="entry name" value="EGF"/>
</dbReference>
<evidence type="ECO:0000313" key="5">
    <source>
        <dbReference type="Proteomes" id="UP001209878"/>
    </source>
</evidence>
<evidence type="ECO:0000256" key="1">
    <source>
        <dbReference type="SAM" id="SignalP"/>
    </source>
</evidence>
<evidence type="ECO:0000259" key="3">
    <source>
        <dbReference type="PROSITE" id="PS01186"/>
    </source>
</evidence>
<dbReference type="PANTHER" id="PTHR16897">
    <property type="entry name" value="OS10G0105400 PROTEIN"/>
    <property type="match status" value="1"/>
</dbReference>
<dbReference type="Gene3D" id="2.20.100.10">
    <property type="entry name" value="Thrombospondin type-1 (TSP1) repeat"/>
    <property type="match status" value="1"/>
</dbReference>
<keyword evidence="5" id="KW-1185">Reference proteome</keyword>
<dbReference type="EMBL" id="JAODUO010001776">
    <property type="protein sequence ID" value="KAK2158678.1"/>
    <property type="molecule type" value="Genomic_DNA"/>
</dbReference>
<protein>
    <recommendedName>
        <fullName evidence="2 3">EGF-like domain-containing protein</fullName>
    </recommendedName>
</protein>
<dbReference type="AlphaFoldDB" id="A0AAD9N7V8"/>
<dbReference type="SUPFAM" id="SSF82895">
    <property type="entry name" value="TSP-1 type 1 repeat"/>
    <property type="match status" value="1"/>
</dbReference>
<dbReference type="PROSITE" id="PS50092">
    <property type="entry name" value="TSP1"/>
    <property type="match status" value="1"/>
</dbReference>
<dbReference type="PROSITE" id="PS00022">
    <property type="entry name" value="EGF_1"/>
    <property type="match status" value="1"/>
</dbReference>
<dbReference type="InterPro" id="IPR000884">
    <property type="entry name" value="TSP1_rpt"/>
</dbReference>
<feature type="chain" id="PRO_5041967244" description="EGF-like domain-containing protein" evidence="1">
    <location>
        <begin position="22"/>
        <end position="432"/>
    </location>
</feature>
<dbReference type="InterPro" id="IPR036383">
    <property type="entry name" value="TSP1_rpt_sf"/>
</dbReference>
<organism evidence="4 5">
    <name type="scientific">Ridgeia piscesae</name>
    <name type="common">Tubeworm</name>
    <dbReference type="NCBI Taxonomy" id="27915"/>
    <lineage>
        <taxon>Eukaryota</taxon>
        <taxon>Metazoa</taxon>
        <taxon>Spiralia</taxon>
        <taxon>Lophotrochozoa</taxon>
        <taxon>Annelida</taxon>
        <taxon>Polychaeta</taxon>
        <taxon>Sedentaria</taxon>
        <taxon>Canalipalpata</taxon>
        <taxon>Sabellida</taxon>
        <taxon>Siboglinidae</taxon>
        <taxon>Ridgeia</taxon>
    </lineage>
</organism>
<feature type="signal peptide" evidence="1">
    <location>
        <begin position="1"/>
        <end position="21"/>
    </location>
</feature>
<feature type="domain" description="EGF-like" evidence="2 3">
    <location>
        <begin position="93"/>
        <end position="104"/>
    </location>
</feature>
<dbReference type="PROSITE" id="PS01186">
    <property type="entry name" value="EGF_2"/>
    <property type="match status" value="1"/>
</dbReference>
<keyword evidence="1" id="KW-0732">Signal</keyword>